<evidence type="ECO:0000313" key="1">
    <source>
        <dbReference type="EMBL" id="QOT81061.1"/>
    </source>
</evidence>
<name>A0A7M2H7M9_9BURK</name>
<organism evidence="1 2">
    <name type="scientific">Cupriavidus basilensis</name>
    <dbReference type="NCBI Taxonomy" id="68895"/>
    <lineage>
        <taxon>Bacteria</taxon>
        <taxon>Pseudomonadati</taxon>
        <taxon>Pseudomonadota</taxon>
        <taxon>Betaproteobacteria</taxon>
        <taxon>Burkholderiales</taxon>
        <taxon>Burkholderiaceae</taxon>
        <taxon>Cupriavidus</taxon>
    </lineage>
</organism>
<reference evidence="1 2" key="1">
    <citation type="submission" date="2020-10" db="EMBL/GenBank/DDBJ databases">
        <title>Complete genome sequence of Cupriavidus basilensis CCUG 49340T.</title>
        <authorList>
            <person name="Salva-Serra F."/>
            <person name="Donoso R.A."/>
            <person name="Cho K.H."/>
            <person name="Yoo J.A."/>
            <person name="Lee K."/>
            <person name="Yoon S.-H."/>
            <person name="Perez-Pantoja D."/>
            <person name="Moore E.R.B."/>
        </authorList>
    </citation>
    <scope>NUCLEOTIDE SEQUENCE [LARGE SCALE GENOMIC DNA]</scope>
    <source>
        <strain evidence="2">CCUG 49340</strain>
    </source>
</reference>
<gene>
    <name evidence="1" type="ORF">F7R26_027210</name>
</gene>
<dbReference type="RefSeq" id="WP_170301885.1">
    <property type="nucleotide sequence ID" value="NZ_CP062804.1"/>
</dbReference>
<proteinExistence type="predicted"/>
<protein>
    <submittedName>
        <fullName evidence="1">Uncharacterized protein</fullName>
    </submittedName>
</protein>
<dbReference type="AlphaFoldDB" id="A0A7M2H7M9"/>
<dbReference type="GeneID" id="98404638"/>
<dbReference type="Proteomes" id="UP000397656">
    <property type="component" value="Chromosome 2"/>
</dbReference>
<evidence type="ECO:0000313" key="2">
    <source>
        <dbReference type="Proteomes" id="UP000397656"/>
    </source>
</evidence>
<dbReference type="EMBL" id="CP062804">
    <property type="protein sequence ID" value="QOT81061.1"/>
    <property type="molecule type" value="Genomic_DNA"/>
</dbReference>
<accession>A0A7M2H7M9</accession>
<sequence>MIAPPCTLSTHALLSVATISVHLFFAENKNYPVSLKGNSGEYLLTHTRHTGVLAANMTFMEPRLPASIHPS</sequence>